<proteinExistence type="predicted"/>
<evidence type="ECO:0000313" key="2">
    <source>
        <dbReference type="EMBL" id="KAF6094888.1"/>
    </source>
</evidence>
<feature type="region of interest" description="Disordered" evidence="1">
    <location>
        <begin position="1"/>
        <end position="24"/>
    </location>
</feature>
<dbReference type="Proteomes" id="UP000664940">
    <property type="component" value="Unassembled WGS sequence"/>
</dbReference>
<organism evidence="2 3">
    <name type="scientific">Phyllostomus discolor</name>
    <name type="common">pale spear-nosed bat</name>
    <dbReference type="NCBI Taxonomy" id="89673"/>
    <lineage>
        <taxon>Eukaryota</taxon>
        <taxon>Metazoa</taxon>
        <taxon>Chordata</taxon>
        <taxon>Craniata</taxon>
        <taxon>Vertebrata</taxon>
        <taxon>Euteleostomi</taxon>
        <taxon>Mammalia</taxon>
        <taxon>Eutheria</taxon>
        <taxon>Laurasiatheria</taxon>
        <taxon>Chiroptera</taxon>
        <taxon>Yangochiroptera</taxon>
        <taxon>Phyllostomidae</taxon>
        <taxon>Phyllostominae</taxon>
        <taxon>Phyllostomus</taxon>
    </lineage>
</organism>
<comment type="caution">
    <text evidence="2">The sequence shown here is derived from an EMBL/GenBank/DDBJ whole genome shotgun (WGS) entry which is preliminary data.</text>
</comment>
<evidence type="ECO:0000256" key="1">
    <source>
        <dbReference type="SAM" id="MobiDB-lite"/>
    </source>
</evidence>
<feature type="region of interest" description="Disordered" evidence="1">
    <location>
        <begin position="72"/>
        <end position="120"/>
    </location>
</feature>
<reference evidence="2 3" key="1">
    <citation type="journal article" date="2020" name="Nature">
        <title>Six reference-quality genomes reveal evolution of bat adaptations.</title>
        <authorList>
            <person name="Jebb D."/>
            <person name="Huang Z."/>
            <person name="Pippel M."/>
            <person name="Hughes G.M."/>
            <person name="Lavrichenko K."/>
            <person name="Devanna P."/>
            <person name="Winkler S."/>
            <person name="Jermiin L.S."/>
            <person name="Skirmuntt E.C."/>
            <person name="Katzourakis A."/>
            <person name="Burkitt-Gray L."/>
            <person name="Ray D.A."/>
            <person name="Sullivan K.A.M."/>
            <person name="Roscito J.G."/>
            <person name="Kirilenko B.M."/>
            <person name="Davalos L.M."/>
            <person name="Corthals A.P."/>
            <person name="Power M.L."/>
            <person name="Jones G."/>
            <person name="Ransome R.D."/>
            <person name="Dechmann D.K.N."/>
            <person name="Locatelli A.G."/>
            <person name="Puechmaille S.J."/>
            <person name="Fedrigo O."/>
            <person name="Jarvis E.D."/>
            <person name="Hiller M."/>
            <person name="Vernes S.C."/>
            <person name="Myers E.W."/>
            <person name="Teeling E.C."/>
        </authorList>
    </citation>
    <scope>NUCLEOTIDE SEQUENCE [LARGE SCALE GENOMIC DNA]</scope>
    <source>
        <strain evidence="2">Bat1K_MPI-CBG_1</strain>
    </source>
</reference>
<evidence type="ECO:0000313" key="3">
    <source>
        <dbReference type="Proteomes" id="UP000664940"/>
    </source>
</evidence>
<name>A0A833ZLG7_9CHIR</name>
<dbReference type="EMBL" id="JABVXQ010000008">
    <property type="protein sequence ID" value="KAF6094888.1"/>
    <property type="molecule type" value="Genomic_DNA"/>
</dbReference>
<dbReference type="AlphaFoldDB" id="A0A833ZLG7"/>
<gene>
    <name evidence="2" type="ORF">HJG60_011956</name>
</gene>
<sequence>MPLPPAEGGAQGLPLQRGPGPSHLQRVVPQGLTLQRGPGPSHLQRVVPQGLTLQRGPGPSHLQRVVPQGLTLQRGPGSSQVQGVVPRGDAPHTKGAGWGQSTDTSHLLGHRDSRGDPHPLGLVCPTGRRCAGPSHL</sequence>
<accession>A0A833ZLG7</accession>
<protein>
    <submittedName>
        <fullName evidence="2">Uncharacterized protein</fullName>
    </submittedName>
</protein>